<sequence length="65" mass="7285">MLLLFRPRIHNVQLGSLATERQLGSQNKLVLVRNSSPKIGNDPGCERFTPLFRLAFDLQAVEHAA</sequence>
<gene>
    <name evidence="1" type="ORF">MESS2_1640030</name>
</gene>
<evidence type="ECO:0000313" key="1">
    <source>
        <dbReference type="EMBL" id="CCV05702.1"/>
    </source>
</evidence>
<organism evidence="1 2">
    <name type="scientific">Mesorhizobium metallidurans STM 2683</name>
    <dbReference type="NCBI Taxonomy" id="1297569"/>
    <lineage>
        <taxon>Bacteria</taxon>
        <taxon>Pseudomonadati</taxon>
        <taxon>Pseudomonadota</taxon>
        <taxon>Alphaproteobacteria</taxon>
        <taxon>Hyphomicrobiales</taxon>
        <taxon>Phyllobacteriaceae</taxon>
        <taxon>Mesorhizobium</taxon>
    </lineage>
</organism>
<keyword evidence="2" id="KW-1185">Reference proteome</keyword>
<dbReference type="Proteomes" id="UP000012062">
    <property type="component" value="Unassembled WGS sequence"/>
</dbReference>
<comment type="caution">
    <text evidence="1">The sequence shown here is derived from an EMBL/GenBank/DDBJ whole genome shotgun (WGS) entry which is preliminary data.</text>
</comment>
<proteinExistence type="predicted"/>
<reference evidence="1 2" key="1">
    <citation type="submission" date="2013-02" db="EMBL/GenBank/DDBJ databases">
        <authorList>
            <person name="Genoscope - CEA"/>
        </authorList>
    </citation>
    <scope>NUCLEOTIDE SEQUENCE [LARGE SCALE GENOMIC DNA]</scope>
    <source>
        <strain evidence="1 2">STM 2683</strain>
    </source>
</reference>
<name>M5EMZ1_9HYPH</name>
<accession>M5EMZ1</accession>
<evidence type="ECO:0000313" key="2">
    <source>
        <dbReference type="Proteomes" id="UP000012062"/>
    </source>
</evidence>
<protein>
    <submittedName>
        <fullName evidence="1">Uncharacterized protein</fullName>
    </submittedName>
</protein>
<dbReference type="AlphaFoldDB" id="M5EMZ1"/>
<dbReference type="EMBL" id="CAUM01000073">
    <property type="protein sequence ID" value="CCV05702.1"/>
    <property type="molecule type" value="Genomic_DNA"/>
</dbReference>